<dbReference type="HOGENOM" id="CLU_039613_37_0_5"/>
<dbReference type="STRING" id="690566.Sphch_0461"/>
<evidence type="ECO:0000256" key="3">
    <source>
        <dbReference type="ARBA" id="ARBA00023125"/>
    </source>
</evidence>
<dbReference type="InterPro" id="IPR036388">
    <property type="entry name" value="WH-like_DNA-bd_sf"/>
</dbReference>
<evidence type="ECO:0000259" key="5">
    <source>
        <dbReference type="PROSITE" id="PS50931"/>
    </source>
</evidence>
<dbReference type="InterPro" id="IPR058163">
    <property type="entry name" value="LysR-type_TF_proteobact-type"/>
</dbReference>
<name>F6EWZ5_SPHCR</name>
<dbReference type="Pfam" id="PF03466">
    <property type="entry name" value="LysR_substrate"/>
    <property type="match status" value="1"/>
</dbReference>
<comment type="similarity">
    <text evidence="1">Belongs to the LysR transcriptional regulatory family.</text>
</comment>
<protein>
    <submittedName>
        <fullName evidence="6">Transcriptional regulator, LysR family</fullName>
    </submittedName>
</protein>
<evidence type="ECO:0000256" key="2">
    <source>
        <dbReference type="ARBA" id="ARBA00023015"/>
    </source>
</evidence>
<evidence type="ECO:0000256" key="4">
    <source>
        <dbReference type="ARBA" id="ARBA00023163"/>
    </source>
</evidence>
<organism evidence="6 7">
    <name type="scientific">Sphingobium chlorophenolicum L-1</name>
    <dbReference type="NCBI Taxonomy" id="690566"/>
    <lineage>
        <taxon>Bacteria</taxon>
        <taxon>Pseudomonadati</taxon>
        <taxon>Pseudomonadota</taxon>
        <taxon>Alphaproteobacteria</taxon>
        <taxon>Sphingomonadales</taxon>
        <taxon>Sphingomonadaceae</taxon>
        <taxon>Sphingobium</taxon>
    </lineage>
</organism>
<keyword evidence="3" id="KW-0238">DNA-binding</keyword>
<dbReference type="AlphaFoldDB" id="F6EWZ5"/>
<dbReference type="GO" id="GO:0003700">
    <property type="term" value="F:DNA-binding transcription factor activity"/>
    <property type="evidence" value="ECO:0007669"/>
    <property type="project" value="InterPro"/>
</dbReference>
<dbReference type="InterPro" id="IPR036390">
    <property type="entry name" value="WH_DNA-bd_sf"/>
</dbReference>
<evidence type="ECO:0000256" key="1">
    <source>
        <dbReference type="ARBA" id="ARBA00009437"/>
    </source>
</evidence>
<dbReference type="GO" id="GO:0043565">
    <property type="term" value="F:sequence-specific DNA binding"/>
    <property type="evidence" value="ECO:0007669"/>
    <property type="project" value="TreeGrafter"/>
</dbReference>
<dbReference type="InterPro" id="IPR005119">
    <property type="entry name" value="LysR_subst-bd"/>
</dbReference>
<feature type="domain" description="HTH lysR-type" evidence="5">
    <location>
        <begin position="6"/>
        <end position="63"/>
    </location>
</feature>
<sequence>MNGRGPPLTALQAFVAVAETGSVREAARRLGVVHSVIGRHMKTLHEWSGSRLIETGPSGATLTEEGRMVFAAIGPAFAAIARLGEEIRPAPSAAPIIIWCAPGLASRWLTPRLAHLRAALGGREILLRPSEQQPNLADGEADAAIIYAPKLDEDDGLLHIELCAPPFFPVASPSWIALNGTPESVAAFADAPLIHEHSDDQWRRWLQLCGEKIGPLAGPRLWYANMAIEAAEHGQGIALANALLVHEALNERRLIRIGERAIVLDRYWMLVSHRRSSTPMTVKLSAWLKEQLTASLPTS</sequence>
<accession>F6EWZ5</accession>
<proteinExistence type="inferred from homology"/>
<dbReference type="PANTHER" id="PTHR30537:SF79">
    <property type="entry name" value="TRANSCRIPTIONAL REGULATOR-RELATED"/>
    <property type="match status" value="1"/>
</dbReference>
<dbReference type="SUPFAM" id="SSF46785">
    <property type="entry name" value="Winged helix' DNA-binding domain"/>
    <property type="match status" value="1"/>
</dbReference>
<dbReference type="SUPFAM" id="SSF53850">
    <property type="entry name" value="Periplasmic binding protein-like II"/>
    <property type="match status" value="1"/>
</dbReference>
<keyword evidence="4" id="KW-0804">Transcription</keyword>
<keyword evidence="7" id="KW-1185">Reference proteome</keyword>
<keyword evidence="2" id="KW-0805">Transcription regulation</keyword>
<evidence type="ECO:0000313" key="7">
    <source>
        <dbReference type="Proteomes" id="UP000007150"/>
    </source>
</evidence>
<dbReference type="PANTHER" id="PTHR30537">
    <property type="entry name" value="HTH-TYPE TRANSCRIPTIONAL REGULATOR"/>
    <property type="match status" value="1"/>
</dbReference>
<gene>
    <name evidence="6" type="ORF">Sphch_0461</name>
</gene>
<reference evidence="6 7" key="1">
    <citation type="submission" date="2011-05" db="EMBL/GenBank/DDBJ databases">
        <title>Complete sequence of chromosome 1 of Sphingobium chlorophenolicum L-1.</title>
        <authorList>
            <consortium name="US DOE Joint Genome Institute"/>
            <person name="Lucas S."/>
            <person name="Han J."/>
            <person name="Lapidus A."/>
            <person name="Cheng J.-F."/>
            <person name="Goodwin L."/>
            <person name="Pitluck S."/>
            <person name="Peters L."/>
            <person name="Daligault H."/>
            <person name="Han C."/>
            <person name="Tapia R."/>
            <person name="Land M."/>
            <person name="Hauser L."/>
            <person name="Kyrpides N."/>
            <person name="Ivanova N."/>
            <person name="Pagani I."/>
            <person name="Turner P."/>
            <person name="Copley S."/>
            <person name="Woyke T."/>
        </authorList>
    </citation>
    <scope>NUCLEOTIDE SEQUENCE [LARGE SCALE GENOMIC DNA]</scope>
    <source>
        <strain evidence="6 7">L-1</strain>
    </source>
</reference>
<dbReference type="PROSITE" id="PS50931">
    <property type="entry name" value="HTH_LYSR"/>
    <property type="match status" value="1"/>
</dbReference>
<evidence type="ECO:0000313" key="6">
    <source>
        <dbReference type="EMBL" id="AEG48158.1"/>
    </source>
</evidence>
<dbReference type="KEGG" id="sch:Sphch_0461"/>
<dbReference type="Proteomes" id="UP000007150">
    <property type="component" value="Chromosome 1"/>
</dbReference>
<dbReference type="Gene3D" id="3.40.190.10">
    <property type="entry name" value="Periplasmic binding protein-like II"/>
    <property type="match status" value="2"/>
</dbReference>
<dbReference type="InterPro" id="IPR000847">
    <property type="entry name" value="LysR_HTH_N"/>
</dbReference>
<dbReference type="Pfam" id="PF00126">
    <property type="entry name" value="HTH_1"/>
    <property type="match status" value="1"/>
</dbReference>
<dbReference type="EMBL" id="CP002798">
    <property type="protein sequence ID" value="AEG48158.1"/>
    <property type="molecule type" value="Genomic_DNA"/>
</dbReference>
<dbReference type="GO" id="GO:0006351">
    <property type="term" value="P:DNA-templated transcription"/>
    <property type="evidence" value="ECO:0007669"/>
    <property type="project" value="TreeGrafter"/>
</dbReference>
<dbReference type="Gene3D" id="1.10.10.10">
    <property type="entry name" value="Winged helix-like DNA-binding domain superfamily/Winged helix DNA-binding domain"/>
    <property type="match status" value="1"/>
</dbReference>
<dbReference type="RefSeq" id="WP_013846424.1">
    <property type="nucleotide sequence ID" value="NC_015593.1"/>
</dbReference>